<dbReference type="EMBL" id="CAJMWQ010001124">
    <property type="protein sequence ID" value="CAE6436402.1"/>
    <property type="molecule type" value="Genomic_DNA"/>
</dbReference>
<sequence length="533" mass="60439">MGFTVLHNLERELSSRLSSDWRSYSFVGIGSTIVFLFYRELSKKRRQLPLPPSPTPPHWLFGDPEFFKLPHRHVLLGTKYRAQCGDMICVSTVSAHFVYLNSIDRATELLEKQAALTANRPRNVLLDDIMGWSEGVGLHVHDGRHKKMRRVMASALHSTASSAYAPQHLSNTISFFNLVAQSPDRYREHATNAIGTFIVQMTYGIDEKDLIPLAHEAMYYLAVGLTTRFWVNDIPILKYIPPWFPGAEFKRFGLRGRKLRSRYVNEPFEQVVKRMRQNNIEHASYTSKLLQAKGGIDASPEDIDLVKWTAGAMYLAGSSTTIHVIMVFFLMMALYPEVARRAQEEIDTVVGRGRIPDFPDRELLPYVEALLQEVMRISPPSALGLPHTALEDIDFQGYRIPKNTTIHPNIWGMLHGPAYYSSPYEFLPDRYLKSAPDPDPRKYIFGFGRRVCPGLHVANDSAWIMCAGLLAIFDIRAGEDLNKRVEEIGGRESPQTYKLFDGYGASSPLPFKYKITVRDEGAALLLEQISLLS</sequence>
<dbReference type="AlphaFoldDB" id="A0A8H2XVN0"/>
<dbReference type="InterPro" id="IPR050364">
    <property type="entry name" value="Cytochrome_P450_fung"/>
</dbReference>
<evidence type="ECO:0000256" key="9">
    <source>
        <dbReference type="PIRSR" id="PIRSR602401-1"/>
    </source>
</evidence>
<evidence type="ECO:0000256" key="6">
    <source>
        <dbReference type="ARBA" id="ARBA00023002"/>
    </source>
</evidence>
<dbReference type="SUPFAM" id="SSF48264">
    <property type="entry name" value="Cytochrome P450"/>
    <property type="match status" value="1"/>
</dbReference>
<comment type="similarity">
    <text evidence="3 10">Belongs to the cytochrome P450 family.</text>
</comment>
<dbReference type="GO" id="GO:0004497">
    <property type="term" value="F:monooxygenase activity"/>
    <property type="evidence" value="ECO:0007669"/>
    <property type="project" value="UniProtKB-KW"/>
</dbReference>
<dbReference type="PROSITE" id="PS00086">
    <property type="entry name" value="CYTOCHROME_P450"/>
    <property type="match status" value="1"/>
</dbReference>
<evidence type="ECO:0000256" key="7">
    <source>
        <dbReference type="ARBA" id="ARBA00023004"/>
    </source>
</evidence>
<dbReference type="InterPro" id="IPR002401">
    <property type="entry name" value="Cyt_P450_E_grp-I"/>
</dbReference>
<keyword evidence="6 10" id="KW-0560">Oxidoreductase</keyword>
<evidence type="ECO:0008006" key="13">
    <source>
        <dbReference type="Google" id="ProtNLM"/>
    </source>
</evidence>
<feature type="binding site" description="axial binding residue" evidence="9">
    <location>
        <position position="452"/>
    </location>
    <ligand>
        <name>heme</name>
        <dbReference type="ChEBI" id="CHEBI:30413"/>
    </ligand>
    <ligandPart>
        <name>Fe</name>
        <dbReference type="ChEBI" id="CHEBI:18248"/>
    </ligandPart>
</feature>
<evidence type="ECO:0000256" key="3">
    <source>
        <dbReference type="ARBA" id="ARBA00010617"/>
    </source>
</evidence>
<comment type="caution">
    <text evidence="11">The sequence shown here is derived from an EMBL/GenBank/DDBJ whole genome shotgun (WGS) entry which is preliminary data.</text>
</comment>
<gene>
    <name evidence="11" type="ORF">RDB_LOCUS65126</name>
</gene>
<name>A0A8H2XVN0_9AGAM</name>
<proteinExistence type="inferred from homology"/>
<dbReference type="InterPro" id="IPR017972">
    <property type="entry name" value="Cyt_P450_CS"/>
</dbReference>
<evidence type="ECO:0000256" key="10">
    <source>
        <dbReference type="RuleBase" id="RU000461"/>
    </source>
</evidence>
<dbReference type="Gene3D" id="1.10.630.10">
    <property type="entry name" value="Cytochrome P450"/>
    <property type="match status" value="1"/>
</dbReference>
<accession>A0A8H2XVN0</accession>
<reference evidence="11" key="1">
    <citation type="submission" date="2021-01" db="EMBL/GenBank/DDBJ databases">
        <authorList>
            <person name="Kaushik A."/>
        </authorList>
    </citation>
    <scope>NUCLEOTIDE SEQUENCE</scope>
    <source>
        <strain evidence="11">AG1-1B</strain>
    </source>
</reference>
<comment type="pathway">
    <text evidence="2">Secondary metabolite biosynthesis.</text>
</comment>
<dbReference type="InterPro" id="IPR036396">
    <property type="entry name" value="Cyt_P450_sf"/>
</dbReference>
<dbReference type="Proteomes" id="UP000663826">
    <property type="component" value="Unassembled WGS sequence"/>
</dbReference>
<dbReference type="Pfam" id="PF00067">
    <property type="entry name" value="p450"/>
    <property type="match status" value="1"/>
</dbReference>
<comment type="cofactor">
    <cofactor evidence="1 9">
        <name>heme</name>
        <dbReference type="ChEBI" id="CHEBI:30413"/>
    </cofactor>
</comment>
<keyword evidence="4 9" id="KW-0349">Heme</keyword>
<evidence type="ECO:0000256" key="8">
    <source>
        <dbReference type="ARBA" id="ARBA00023033"/>
    </source>
</evidence>
<dbReference type="PANTHER" id="PTHR46300">
    <property type="entry name" value="P450, PUTATIVE (EUROFUNG)-RELATED-RELATED"/>
    <property type="match status" value="1"/>
</dbReference>
<keyword evidence="8 10" id="KW-0503">Monooxygenase</keyword>
<evidence type="ECO:0000313" key="11">
    <source>
        <dbReference type="EMBL" id="CAE6436402.1"/>
    </source>
</evidence>
<dbReference type="GO" id="GO:0020037">
    <property type="term" value="F:heme binding"/>
    <property type="evidence" value="ECO:0007669"/>
    <property type="project" value="InterPro"/>
</dbReference>
<evidence type="ECO:0000313" key="12">
    <source>
        <dbReference type="Proteomes" id="UP000663826"/>
    </source>
</evidence>
<dbReference type="InterPro" id="IPR001128">
    <property type="entry name" value="Cyt_P450"/>
</dbReference>
<evidence type="ECO:0000256" key="4">
    <source>
        <dbReference type="ARBA" id="ARBA00022617"/>
    </source>
</evidence>
<keyword evidence="5 9" id="KW-0479">Metal-binding</keyword>
<dbReference type="PRINTS" id="PR00463">
    <property type="entry name" value="EP450I"/>
</dbReference>
<evidence type="ECO:0000256" key="1">
    <source>
        <dbReference type="ARBA" id="ARBA00001971"/>
    </source>
</evidence>
<dbReference type="GO" id="GO:0016705">
    <property type="term" value="F:oxidoreductase activity, acting on paired donors, with incorporation or reduction of molecular oxygen"/>
    <property type="evidence" value="ECO:0007669"/>
    <property type="project" value="InterPro"/>
</dbReference>
<dbReference type="CDD" id="cd11065">
    <property type="entry name" value="CYP64-like"/>
    <property type="match status" value="1"/>
</dbReference>
<evidence type="ECO:0000256" key="2">
    <source>
        <dbReference type="ARBA" id="ARBA00005179"/>
    </source>
</evidence>
<dbReference type="PANTHER" id="PTHR46300:SF7">
    <property type="entry name" value="P450, PUTATIVE (EUROFUNG)-RELATED"/>
    <property type="match status" value="1"/>
</dbReference>
<keyword evidence="7 9" id="KW-0408">Iron</keyword>
<organism evidence="11 12">
    <name type="scientific">Rhizoctonia solani</name>
    <dbReference type="NCBI Taxonomy" id="456999"/>
    <lineage>
        <taxon>Eukaryota</taxon>
        <taxon>Fungi</taxon>
        <taxon>Dikarya</taxon>
        <taxon>Basidiomycota</taxon>
        <taxon>Agaricomycotina</taxon>
        <taxon>Agaricomycetes</taxon>
        <taxon>Cantharellales</taxon>
        <taxon>Ceratobasidiaceae</taxon>
        <taxon>Rhizoctonia</taxon>
    </lineage>
</organism>
<dbReference type="GO" id="GO:0005506">
    <property type="term" value="F:iron ion binding"/>
    <property type="evidence" value="ECO:0007669"/>
    <property type="project" value="InterPro"/>
</dbReference>
<evidence type="ECO:0000256" key="5">
    <source>
        <dbReference type="ARBA" id="ARBA00022723"/>
    </source>
</evidence>
<protein>
    <recommendedName>
        <fullName evidence="13">O-methylsterigmatocystin oxidoreductase</fullName>
    </recommendedName>
</protein>